<dbReference type="Gene3D" id="1.20.1320.20">
    <property type="entry name" value="hef helicase domain"/>
    <property type="match status" value="1"/>
</dbReference>
<name>A0AAN9TR04_9HEMI</name>
<dbReference type="GO" id="GO:0003676">
    <property type="term" value="F:nucleic acid binding"/>
    <property type="evidence" value="ECO:0007669"/>
    <property type="project" value="InterPro"/>
</dbReference>
<feature type="region of interest" description="Disordered" evidence="5">
    <location>
        <begin position="1159"/>
        <end position="1241"/>
    </location>
</feature>
<evidence type="ECO:0000256" key="2">
    <source>
        <dbReference type="ARBA" id="ARBA00022801"/>
    </source>
</evidence>
<gene>
    <name evidence="7" type="ORF">V9T40_008702</name>
</gene>
<dbReference type="GO" id="GO:0006281">
    <property type="term" value="P:DNA repair"/>
    <property type="evidence" value="ECO:0007669"/>
    <property type="project" value="InterPro"/>
</dbReference>
<feature type="region of interest" description="Disordered" evidence="5">
    <location>
        <begin position="992"/>
        <end position="1014"/>
    </location>
</feature>
<accession>A0AAN9TR04</accession>
<feature type="compositionally biased region" description="Polar residues" evidence="5">
    <location>
        <begin position="571"/>
        <end position="607"/>
    </location>
</feature>
<dbReference type="InterPro" id="IPR027417">
    <property type="entry name" value="P-loop_NTPase"/>
</dbReference>
<feature type="region of interest" description="Disordered" evidence="5">
    <location>
        <begin position="1383"/>
        <end position="1412"/>
    </location>
</feature>
<dbReference type="PANTHER" id="PTHR14025">
    <property type="entry name" value="FANCONI ANEMIA GROUP M FANCM FAMILY MEMBER"/>
    <property type="match status" value="1"/>
</dbReference>
<proteinExistence type="predicted"/>
<dbReference type="Proteomes" id="UP001367676">
    <property type="component" value="Unassembled WGS sequence"/>
</dbReference>
<dbReference type="GO" id="GO:0043138">
    <property type="term" value="F:3'-5' DNA helicase activity"/>
    <property type="evidence" value="ECO:0007669"/>
    <property type="project" value="InterPro"/>
</dbReference>
<dbReference type="InterPro" id="IPR011545">
    <property type="entry name" value="DEAD/DEAH_box_helicase_dom"/>
</dbReference>
<dbReference type="EMBL" id="JBBCAQ010000010">
    <property type="protein sequence ID" value="KAK7601261.1"/>
    <property type="molecule type" value="Genomic_DNA"/>
</dbReference>
<evidence type="ECO:0000256" key="5">
    <source>
        <dbReference type="SAM" id="MobiDB-lite"/>
    </source>
</evidence>
<organism evidence="7 8">
    <name type="scientific">Parthenolecanium corni</name>
    <dbReference type="NCBI Taxonomy" id="536013"/>
    <lineage>
        <taxon>Eukaryota</taxon>
        <taxon>Metazoa</taxon>
        <taxon>Ecdysozoa</taxon>
        <taxon>Arthropoda</taxon>
        <taxon>Hexapoda</taxon>
        <taxon>Insecta</taxon>
        <taxon>Pterygota</taxon>
        <taxon>Neoptera</taxon>
        <taxon>Paraneoptera</taxon>
        <taxon>Hemiptera</taxon>
        <taxon>Sternorrhyncha</taxon>
        <taxon>Coccoidea</taxon>
        <taxon>Coccidae</taxon>
        <taxon>Parthenolecanium</taxon>
    </lineage>
</organism>
<evidence type="ECO:0000256" key="1">
    <source>
        <dbReference type="ARBA" id="ARBA00022741"/>
    </source>
</evidence>
<feature type="compositionally biased region" description="Basic residues" evidence="5">
    <location>
        <begin position="1231"/>
        <end position="1241"/>
    </location>
</feature>
<feature type="domain" description="DEAD/DEAH-box helicase" evidence="6">
    <location>
        <begin position="30"/>
        <end position="168"/>
    </location>
</feature>
<evidence type="ECO:0000256" key="4">
    <source>
        <dbReference type="ARBA" id="ARBA00022840"/>
    </source>
</evidence>
<keyword evidence="2" id="KW-0378">Hydrolase</keyword>
<dbReference type="CDD" id="cd12091">
    <property type="entry name" value="FANCM_ID"/>
    <property type="match status" value="1"/>
</dbReference>
<feature type="compositionally biased region" description="Polar residues" evidence="5">
    <location>
        <begin position="1212"/>
        <end position="1225"/>
    </location>
</feature>
<evidence type="ECO:0000256" key="3">
    <source>
        <dbReference type="ARBA" id="ARBA00022806"/>
    </source>
</evidence>
<evidence type="ECO:0000313" key="7">
    <source>
        <dbReference type="EMBL" id="KAK7601261.1"/>
    </source>
</evidence>
<dbReference type="GO" id="GO:0016787">
    <property type="term" value="F:hydrolase activity"/>
    <property type="evidence" value="ECO:0007669"/>
    <property type="project" value="UniProtKB-KW"/>
</dbReference>
<comment type="caution">
    <text evidence="7">The sequence shown here is derived from an EMBL/GenBank/DDBJ whole genome shotgun (WGS) entry which is preliminary data.</text>
</comment>
<keyword evidence="3" id="KW-0347">Helicase</keyword>
<evidence type="ECO:0000313" key="8">
    <source>
        <dbReference type="Proteomes" id="UP001367676"/>
    </source>
</evidence>
<dbReference type="InterPro" id="IPR039686">
    <property type="entry name" value="FANCM/Mph1-like_ID"/>
</dbReference>
<sequence length="1412" mass="158517">MASTNGTKDVQFYEFTGRTLVYPITCHLYDFQKEIIKTAIFHNTLISLPPGLGKSLLAAVITLNFHRWFTRGKIVVLSQTRSYLTDQISAYSSYTSLSDETFVEISANATDDECQTACELPIILASPQKFLNCLNKNLYKAQSLILLVVLETSKISKCEEYKEIVSRINVGELRLLTFIDPVGMNSKIIKQIVEMLNISKMEIKNVDSPEIKKLTFSAEIECIVVEISAYIMSIKDAFYAVFEKYGKKLKDAKVISGNVVTLTRIQVLKSKEKFLKNPPQNLNKAQRDDLVNSLIMCAFLCHGIELLHNWGARAFYLYLFDSNKDDSLEKLIKDDEHLTKQMDLLEQYLKPNGKKIVECVLSDIEKLFCSLPDVIRCQFVKTKVKSLSNDPLYEKFEALLHEKRYEQKPLDVGKIEESSNEKSNLFPEGFDPKFECSSVRETKKNFRNSPGQKSILQFFNSKLAASSPAVNDSGASKKLKISSMKLFIDESRSIFADDFSSSQQPIDAVVNEPHPVTDSFFDDPLPYLPDPFVKPSPVGKASTSYIDDSFDDLIVDFANDLRDSKLRSSHPAKNTSKSPSLVTSATSPVLSGRSKSLSTKRNSQKSASKILKPVESDCSHVSDSVTAKSRRASQSKKLRSCDIGLEDLPNMSFVDDLFSDSSNSEASDHEERRIEEVSLPKKNASTVAFPEESFGDFVFSENWAFPKNQQNIAPKVTAAASAPKKPIHSSFFTSAKSLNNNDSKTVSAEKRSNIPELPLFSDSEDDLFDDISWLDDKKSPKVDIVTKNCADNNQTSTNFSSASTVVTDTVLTLPSKSMSTAFDSSSDFSRLKTTDRSSQSRIPETSLIEIPSEFLDDFVPASPPKEGRSAGQKSKISLLDTSPVLFSSKKSNRKLFSSARRTDGEKKTPLKFDSLFDASGENFKSDEKTDVTSLEDKENENDEIKVIPSTPPDCEFNSILFDDNDDIFINDITNEGSKVDKVVDTSSKRLEMNKVGTTSNEKAEEADPLNTSSTSPSLFDICNNDTMNRSCYVETTVTIPSRKNLLLLESSKSPAALQNGMSSFNKTSTPIRETPKYKFSKFRKRSVPLFDESDNNFASPRPQTTLRLSSQSKIAELTSSSAAEEKKRLFSSFAESIKQKLNISDWNSDDITRIEETKAMQSRSTIDTSDDDFPWLRKKSPANDPNRKACFKKPEEPSVRSRYFSHRVTPGTPGSLTDSSEVASTPTPPINRRRKKKRSRLKRNLAEQFIDDEAEVTDDVDEENDEDCFTNDCQLSDDSFIDDDSTAKPENVSRYLKFLKSPDVAVGRFRIPVLTEKHMNVNVYSQAPEHDQTYENDSFCVAEDESEPDDTYVPSFLTQLEERLDKRKGGKMLPKAKQFKRIRIIEDSSPDSPAGLQNQRKRIKRFSSDSED</sequence>
<dbReference type="Pfam" id="PF00270">
    <property type="entry name" value="DEAD"/>
    <property type="match status" value="1"/>
</dbReference>
<keyword evidence="4" id="KW-0067">ATP-binding</keyword>
<protein>
    <recommendedName>
        <fullName evidence="6">DEAD/DEAH-box helicase domain-containing protein</fullName>
    </recommendedName>
</protein>
<dbReference type="GO" id="GO:0005524">
    <property type="term" value="F:ATP binding"/>
    <property type="evidence" value="ECO:0007669"/>
    <property type="project" value="UniProtKB-KW"/>
</dbReference>
<keyword evidence="8" id="KW-1185">Reference proteome</keyword>
<reference evidence="7 8" key="1">
    <citation type="submission" date="2024-03" db="EMBL/GenBank/DDBJ databases">
        <title>Adaptation during the transition from Ophiocordyceps entomopathogen to insect associate is accompanied by gene loss and intensified selection.</title>
        <authorList>
            <person name="Ward C.M."/>
            <person name="Onetto C.A."/>
            <person name="Borneman A.R."/>
        </authorList>
    </citation>
    <scope>NUCLEOTIDE SEQUENCE [LARGE SCALE GENOMIC DNA]</scope>
    <source>
        <strain evidence="7">AWRI1</strain>
        <tissue evidence="7">Single Adult Female</tissue>
    </source>
</reference>
<dbReference type="PANTHER" id="PTHR14025:SF20">
    <property type="entry name" value="FANCONI ANEMIA GROUP M PROTEIN"/>
    <property type="match status" value="1"/>
</dbReference>
<dbReference type="SUPFAM" id="SSF52540">
    <property type="entry name" value="P-loop containing nucleoside triphosphate hydrolases"/>
    <property type="match status" value="1"/>
</dbReference>
<evidence type="ECO:0000259" key="6">
    <source>
        <dbReference type="Pfam" id="PF00270"/>
    </source>
</evidence>
<feature type="region of interest" description="Disordered" evidence="5">
    <location>
        <begin position="566"/>
        <end position="613"/>
    </location>
</feature>
<dbReference type="Gene3D" id="3.40.50.300">
    <property type="entry name" value="P-loop containing nucleotide triphosphate hydrolases"/>
    <property type="match status" value="1"/>
</dbReference>
<keyword evidence="1" id="KW-0547">Nucleotide-binding</keyword>